<comment type="similarity">
    <text evidence="1">Belongs to the IMPACT family.</text>
</comment>
<dbReference type="InterPro" id="IPR023582">
    <property type="entry name" value="Impact"/>
</dbReference>
<dbReference type="PANTHER" id="PTHR16301:SF20">
    <property type="entry name" value="IMPACT FAMILY MEMBER YIGZ"/>
    <property type="match status" value="1"/>
</dbReference>
<dbReference type="GO" id="GO:0017111">
    <property type="term" value="F:ribonucleoside triphosphate phosphatase activity"/>
    <property type="evidence" value="ECO:0007669"/>
    <property type="project" value="UniProtKB-ARBA"/>
</dbReference>
<feature type="domain" description="UPF0029" evidence="3">
    <location>
        <begin position="140"/>
        <end position="187"/>
    </location>
</feature>
<dbReference type="NCBIfam" id="TIGR00257">
    <property type="entry name" value="IMPACT_YIGZ"/>
    <property type="match status" value="1"/>
</dbReference>
<dbReference type="EMBL" id="JAUOQI010000002">
    <property type="protein sequence ID" value="MDO6576315.1"/>
    <property type="molecule type" value="Genomic_DNA"/>
</dbReference>
<dbReference type="InterPro" id="IPR020569">
    <property type="entry name" value="UPF0029_Impact_CS"/>
</dbReference>
<sequence length="201" mass="22346">MSYPVPAQQIENLYEIKKSKFIAFAAFADSREAAMSHLANVKHKYPDARHHCWAYLLGNPHSPSSAAMADDGEPSGTAGKPILNVLQHKGVGDVMIIVTRYFGGIKLGAGGLVRAYSTSAQQAMEQLPTREEVRLYDISIDIDFKHEQFVRHLCEQFSGKIVSCDYAQHVTVNVQLPNHAIDEFQEKTAAMAIDFTRPENI</sequence>
<dbReference type="InterPro" id="IPR001498">
    <property type="entry name" value="Impact_N"/>
</dbReference>
<dbReference type="Pfam" id="PF09186">
    <property type="entry name" value="DUF1949"/>
    <property type="match status" value="1"/>
</dbReference>
<dbReference type="RefSeq" id="WP_303537963.1">
    <property type="nucleotide sequence ID" value="NZ_JAUOQI010000002.1"/>
</dbReference>
<reference evidence="4" key="1">
    <citation type="submission" date="2023-07" db="EMBL/GenBank/DDBJ databases">
        <title>Genome content predicts the carbon catabolic preferences of heterotrophic bacteria.</title>
        <authorList>
            <person name="Gralka M."/>
        </authorList>
    </citation>
    <scope>NUCLEOTIDE SEQUENCE</scope>
    <source>
        <strain evidence="4">F2M12</strain>
    </source>
</reference>
<evidence type="ECO:0000313" key="4">
    <source>
        <dbReference type="EMBL" id="MDO6576315.1"/>
    </source>
</evidence>
<evidence type="ECO:0000259" key="3">
    <source>
        <dbReference type="Pfam" id="PF09186"/>
    </source>
</evidence>
<dbReference type="Proteomes" id="UP001170717">
    <property type="component" value="Unassembled WGS sequence"/>
</dbReference>
<protein>
    <submittedName>
        <fullName evidence="4">YigZ family protein</fullName>
    </submittedName>
</protein>
<evidence type="ECO:0000313" key="5">
    <source>
        <dbReference type="Proteomes" id="UP001170717"/>
    </source>
</evidence>
<dbReference type="Pfam" id="PF01205">
    <property type="entry name" value="Impact_N"/>
    <property type="match status" value="1"/>
</dbReference>
<dbReference type="GO" id="GO:0032561">
    <property type="term" value="F:guanyl ribonucleotide binding"/>
    <property type="evidence" value="ECO:0007669"/>
    <property type="project" value="UniProtKB-ARBA"/>
</dbReference>
<accession>A0AAW7YZU7</accession>
<dbReference type="InterPro" id="IPR015796">
    <property type="entry name" value="Impact_YigZ-like"/>
</dbReference>
<dbReference type="Gene3D" id="3.30.70.240">
    <property type="match status" value="1"/>
</dbReference>
<evidence type="ECO:0000256" key="1">
    <source>
        <dbReference type="ARBA" id="ARBA00007665"/>
    </source>
</evidence>
<dbReference type="InterPro" id="IPR015269">
    <property type="entry name" value="UPF0029_Impact_C"/>
</dbReference>
<dbReference type="InterPro" id="IPR020568">
    <property type="entry name" value="Ribosomal_Su5_D2-typ_SF"/>
</dbReference>
<dbReference type="InterPro" id="IPR035647">
    <property type="entry name" value="EFG_III/V"/>
</dbReference>
<dbReference type="AlphaFoldDB" id="A0AAW7YZU7"/>
<dbReference type="PROSITE" id="PS00910">
    <property type="entry name" value="UPF0029"/>
    <property type="match status" value="1"/>
</dbReference>
<dbReference type="SUPFAM" id="SSF54211">
    <property type="entry name" value="Ribosomal protein S5 domain 2-like"/>
    <property type="match status" value="1"/>
</dbReference>
<dbReference type="SUPFAM" id="SSF54980">
    <property type="entry name" value="EF-G C-terminal domain-like"/>
    <property type="match status" value="1"/>
</dbReference>
<gene>
    <name evidence="4" type="ORF">Q4527_02890</name>
</gene>
<dbReference type="GO" id="GO:0006446">
    <property type="term" value="P:regulation of translational initiation"/>
    <property type="evidence" value="ECO:0007669"/>
    <property type="project" value="TreeGrafter"/>
</dbReference>
<comment type="caution">
    <text evidence="4">The sequence shown here is derived from an EMBL/GenBank/DDBJ whole genome shotgun (WGS) entry which is preliminary data.</text>
</comment>
<dbReference type="GO" id="GO:0043168">
    <property type="term" value="F:anion binding"/>
    <property type="evidence" value="ECO:0007669"/>
    <property type="project" value="UniProtKB-ARBA"/>
</dbReference>
<feature type="domain" description="Impact N-terminal" evidence="2">
    <location>
        <begin position="17"/>
        <end position="123"/>
    </location>
</feature>
<proteinExistence type="inferred from homology"/>
<dbReference type="PANTHER" id="PTHR16301">
    <property type="entry name" value="IMPACT-RELATED"/>
    <property type="match status" value="1"/>
</dbReference>
<dbReference type="InterPro" id="IPR036956">
    <property type="entry name" value="Impact_N_sf"/>
</dbReference>
<evidence type="ECO:0000259" key="2">
    <source>
        <dbReference type="Pfam" id="PF01205"/>
    </source>
</evidence>
<name>A0AAW7YZU7_9ALTE</name>
<dbReference type="GO" id="GO:0005737">
    <property type="term" value="C:cytoplasm"/>
    <property type="evidence" value="ECO:0007669"/>
    <property type="project" value="TreeGrafter"/>
</dbReference>
<organism evidence="4 5">
    <name type="scientific">Alteromonas stellipolaris</name>
    <dbReference type="NCBI Taxonomy" id="233316"/>
    <lineage>
        <taxon>Bacteria</taxon>
        <taxon>Pseudomonadati</taxon>
        <taxon>Pseudomonadota</taxon>
        <taxon>Gammaproteobacteria</taxon>
        <taxon>Alteromonadales</taxon>
        <taxon>Alteromonadaceae</taxon>
        <taxon>Alteromonas/Salinimonas group</taxon>
        <taxon>Alteromonas</taxon>
    </lineage>
</organism>
<dbReference type="Gene3D" id="3.30.230.30">
    <property type="entry name" value="Impact, N-terminal domain"/>
    <property type="match status" value="1"/>
</dbReference>